<feature type="domain" description="HTH tetR-type" evidence="5">
    <location>
        <begin position="22"/>
        <end position="82"/>
    </location>
</feature>
<evidence type="ECO:0000313" key="7">
    <source>
        <dbReference type="Proteomes" id="UP000316429"/>
    </source>
</evidence>
<dbReference type="Pfam" id="PF00440">
    <property type="entry name" value="TetR_N"/>
    <property type="match status" value="1"/>
</dbReference>
<dbReference type="PANTHER" id="PTHR30055:SF234">
    <property type="entry name" value="HTH-TYPE TRANSCRIPTIONAL REGULATOR BETI"/>
    <property type="match status" value="1"/>
</dbReference>
<keyword evidence="1" id="KW-0805">Transcription regulation</keyword>
<dbReference type="GO" id="GO:0000976">
    <property type="term" value="F:transcription cis-regulatory region binding"/>
    <property type="evidence" value="ECO:0007669"/>
    <property type="project" value="TreeGrafter"/>
</dbReference>
<dbReference type="Gene3D" id="1.10.357.10">
    <property type="entry name" value="Tetracycline Repressor, domain 2"/>
    <property type="match status" value="1"/>
</dbReference>
<reference evidence="6 7" key="1">
    <citation type="submission" date="2019-06" db="EMBL/GenBank/DDBJ databases">
        <title>Rhizobium sp. CL12 isolated from roots of soybean.</title>
        <authorList>
            <person name="Wang C."/>
        </authorList>
    </citation>
    <scope>NUCLEOTIDE SEQUENCE [LARGE SCALE GENOMIC DNA]</scope>
    <source>
        <strain evidence="6 7">CL12</strain>
    </source>
</reference>
<dbReference type="InterPro" id="IPR050109">
    <property type="entry name" value="HTH-type_TetR-like_transc_reg"/>
</dbReference>
<evidence type="ECO:0000256" key="4">
    <source>
        <dbReference type="PROSITE-ProRule" id="PRU00335"/>
    </source>
</evidence>
<sequence>MPLFMKQAKITKPRLTRVESRALTRQKLLDCAQSVFLREGYSGATIEEISEEAGYTRGAFYAHFKSKEDVLLEIISSQADKVTPILIERIEAASSPSAMVKFLSEWAQERSQTQSLSFMMLEAMQQAQRSGALDERYAALFNRNWRSVGEAMRPFFPDQRLPCTAEELVAIIVALSYNPVVSGASGHKAGRLVELVLAAFLKDA</sequence>
<dbReference type="SUPFAM" id="SSF46689">
    <property type="entry name" value="Homeodomain-like"/>
    <property type="match status" value="1"/>
</dbReference>
<dbReference type="InterPro" id="IPR001647">
    <property type="entry name" value="HTH_TetR"/>
</dbReference>
<evidence type="ECO:0000259" key="5">
    <source>
        <dbReference type="PROSITE" id="PS50977"/>
    </source>
</evidence>
<dbReference type="GO" id="GO:0003700">
    <property type="term" value="F:DNA-binding transcription factor activity"/>
    <property type="evidence" value="ECO:0007669"/>
    <property type="project" value="TreeGrafter"/>
</dbReference>
<dbReference type="InterPro" id="IPR009057">
    <property type="entry name" value="Homeodomain-like_sf"/>
</dbReference>
<evidence type="ECO:0000256" key="1">
    <source>
        <dbReference type="ARBA" id="ARBA00023015"/>
    </source>
</evidence>
<name>A0A504TQB0_9HYPH</name>
<comment type="caution">
    <text evidence="6">The sequence shown here is derived from an EMBL/GenBank/DDBJ whole genome shotgun (WGS) entry which is preliminary data.</text>
</comment>
<keyword evidence="2 4" id="KW-0238">DNA-binding</keyword>
<evidence type="ECO:0000256" key="2">
    <source>
        <dbReference type="ARBA" id="ARBA00023125"/>
    </source>
</evidence>
<dbReference type="AlphaFoldDB" id="A0A504TQB0"/>
<gene>
    <name evidence="6" type="ORF">FJQ55_21200</name>
</gene>
<keyword evidence="3" id="KW-0804">Transcription</keyword>
<dbReference type="PRINTS" id="PR00455">
    <property type="entry name" value="HTHTETR"/>
</dbReference>
<keyword evidence="7" id="KW-1185">Reference proteome</keyword>
<evidence type="ECO:0000313" key="6">
    <source>
        <dbReference type="EMBL" id="TPP04948.1"/>
    </source>
</evidence>
<accession>A0A504TQB0</accession>
<dbReference type="OrthoDB" id="7252896at2"/>
<proteinExistence type="predicted"/>
<evidence type="ECO:0000256" key="3">
    <source>
        <dbReference type="ARBA" id="ARBA00023163"/>
    </source>
</evidence>
<dbReference type="PROSITE" id="PS50977">
    <property type="entry name" value="HTH_TETR_2"/>
    <property type="match status" value="1"/>
</dbReference>
<protein>
    <submittedName>
        <fullName evidence="6">TetR/AcrR family transcriptional regulator</fullName>
    </submittedName>
</protein>
<dbReference type="PANTHER" id="PTHR30055">
    <property type="entry name" value="HTH-TYPE TRANSCRIPTIONAL REGULATOR RUTR"/>
    <property type="match status" value="1"/>
</dbReference>
<dbReference type="EMBL" id="VFYP01000006">
    <property type="protein sequence ID" value="TPP04948.1"/>
    <property type="molecule type" value="Genomic_DNA"/>
</dbReference>
<feature type="DNA-binding region" description="H-T-H motif" evidence="4">
    <location>
        <begin position="45"/>
        <end position="64"/>
    </location>
</feature>
<organism evidence="6 7">
    <name type="scientific">Rhizobium glycinendophyticum</name>
    <dbReference type="NCBI Taxonomy" id="2589807"/>
    <lineage>
        <taxon>Bacteria</taxon>
        <taxon>Pseudomonadati</taxon>
        <taxon>Pseudomonadota</taxon>
        <taxon>Alphaproteobacteria</taxon>
        <taxon>Hyphomicrobiales</taxon>
        <taxon>Rhizobiaceae</taxon>
        <taxon>Rhizobium/Agrobacterium group</taxon>
        <taxon>Rhizobium</taxon>
    </lineage>
</organism>
<dbReference type="Proteomes" id="UP000316429">
    <property type="component" value="Unassembled WGS sequence"/>
</dbReference>